<dbReference type="GeneID" id="7835938"/>
<feature type="domain" description="Peptidase C1A papain C-terminal" evidence="5">
    <location>
        <begin position="128"/>
        <end position="336"/>
    </location>
</feature>
<dbReference type="InterPro" id="IPR039417">
    <property type="entry name" value="Peptidase_C1A_papain-like"/>
</dbReference>
<dbReference type="Pfam" id="PF08246">
    <property type="entry name" value="Inhibitor_I29"/>
    <property type="match status" value="1"/>
</dbReference>
<evidence type="ECO:0000256" key="4">
    <source>
        <dbReference type="SAM" id="SignalP"/>
    </source>
</evidence>
<dbReference type="Proteomes" id="UP000009168">
    <property type="component" value="Unassembled WGS sequence"/>
</dbReference>
<keyword evidence="2" id="KW-0865">Zymogen</keyword>
<keyword evidence="4" id="KW-0732">Signal</keyword>
<reference evidence="8" key="1">
    <citation type="journal article" date="2006" name="PLoS Biol.">
        <title>Macronuclear genome sequence of the ciliate Tetrahymena thermophila, a model eukaryote.</title>
        <authorList>
            <person name="Eisen J.A."/>
            <person name="Coyne R.S."/>
            <person name="Wu M."/>
            <person name="Wu D."/>
            <person name="Thiagarajan M."/>
            <person name="Wortman J.R."/>
            <person name="Badger J.H."/>
            <person name="Ren Q."/>
            <person name="Amedeo P."/>
            <person name="Jones K.M."/>
            <person name="Tallon L.J."/>
            <person name="Delcher A.L."/>
            <person name="Salzberg S.L."/>
            <person name="Silva J.C."/>
            <person name="Haas B.J."/>
            <person name="Majoros W.H."/>
            <person name="Farzad M."/>
            <person name="Carlton J.M."/>
            <person name="Smith R.K. Jr."/>
            <person name="Garg J."/>
            <person name="Pearlman R.E."/>
            <person name="Karrer K.M."/>
            <person name="Sun L."/>
            <person name="Manning G."/>
            <person name="Elde N.C."/>
            <person name="Turkewitz A.P."/>
            <person name="Asai D.J."/>
            <person name="Wilkes D.E."/>
            <person name="Wang Y."/>
            <person name="Cai H."/>
            <person name="Collins K."/>
            <person name="Stewart B.A."/>
            <person name="Lee S.R."/>
            <person name="Wilamowska K."/>
            <person name="Weinberg Z."/>
            <person name="Ruzzo W.L."/>
            <person name="Wloga D."/>
            <person name="Gaertig J."/>
            <person name="Frankel J."/>
            <person name="Tsao C.-C."/>
            <person name="Gorovsky M.A."/>
            <person name="Keeling P.J."/>
            <person name="Waller R.F."/>
            <person name="Patron N.J."/>
            <person name="Cherry J.M."/>
            <person name="Stover N.A."/>
            <person name="Krieger C.J."/>
            <person name="del Toro C."/>
            <person name="Ryder H.F."/>
            <person name="Williamson S.C."/>
            <person name="Barbeau R.A."/>
            <person name="Hamilton E.P."/>
            <person name="Orias E."/>
        </authorList>
    </citation>
    <scope>NUCLEOTIDE SEQUENCE [LARGE SCALE GENOMIC DNA]</scope>
    <source>
        <strain evidence="8">SB210</strain>
    </source>
</reference>
<dbReference type="GO" id="GO:0008234">
    <property type="term" value="F:cysteine-type peptidase activity"/>
    <property type="evidence" value="ECO:0007669"/>
    <property type="project" value="InterPro"/>
</dbReference>
<evidence type="ECO:0000256" key="2">
    <source>
        <dbReference type="ARBA" id="ARBA00023145"/>
    </source>
</evidence>
<name>I7LVU9_TETTS</name>
<dbReference type="RefSeq" id="XP_001020108.1">
    <property type="nucleotide sequence ID" value="XM_001020108.1"/>
</dbReference>
<dbReference type="EMBL" id="GG662634">
    <property type="protein sequence ID" value="EAR99863.1"/>
    <property type="molecule type" value="Genomic_DNA"/>
</dbReference>
<dbReference type="InterPro" id="IPR025660">
    <property type="entry name" value="Pept_his_AS"/>
</dbReference>
<proteinExistence type="inferred from homology"/>
<feature type="domain" description="Cathepsin propeptide inhibitor" evidence="6">
    <location>
        <begin position="30"/>
        <end position="87"/>
    </location>
</feature>
<dbReference type="SUPFAM" id="SSF54001">
    <property type="entry name" value="Cysteine proteinases"/>
    <property type="match status" value="1"/>
</dbReference>
<dbReference type="PROSITE" id="PS00639">
    <property type="entry name" value="THIOL_PROTEASE_HIS"/>
    <property type="match status" value="1"/>
</dbReference>
<evidence type="ECO:0000259" key="5">
    <source>
        <dbReference type="SMART" id="SM00645"/>
    </source>
</evidence>
<dbReference type="PROSITE" id="PS00139">
    <property type="entry name" value="THIOL_PROTEASE_CYS"/>
    <property type="match status" value="1"/>
</dbReference>
<protein>
    <submittedName>
        <fullName evidence="7">Papain family cysteine protease</fullName>
    </submittedName>
</protein>
<dbReference type="PRINTS" id="PR00705">
    <property type="entry name" value="PAPAIN"/>
</dbReference>
<dbReference type="Gene3D" id="3.90.70.10">
    <property type="entry name" value="Cysteine proteinases"/>
    <property type="match status" value="1"/>
</dbReference>
<keyword evidence="3" id="KW-1015">Disulfide bond</keyword>
<gene>
    <name evidence="7" type="ORF">TTHERM_00660450</name>
</gene>
<evidence type="ECO:0000313" key="8">
    <source>
        <dbReference type="Proteomes" id="UP000009168"/>
    </source>
</evidence>
<evidence type="ECO:0000313" key="7">
    <source>
        <dbReference type="EMBL" id="EAR99863.1"/>
    </source>
</evidence>
<dbReference type="InterPro" id="IPR013128">
    <property type="entry name" value="Peptidase_C1A"/>
</dbReference>
<dbReference type="OrthoDB" id="387093at2759"/>
<feature type="signal peptide" evidence="4">
    <location>
        <begin position="1"/>
        <end position="19"/>
    </location>
</feature>
<keyword evidence="8" id="KW-1185">Reference proteome</keyword>
<dbReference type="SMART" id="SM00848">
    <property type="entry name" value="Inhibitor_I29"/>
    <property type="match status" value="1"/>
</dbReference>
<dbReference type="HOGENOM" id="CLU_012184_1_3_1"/>
<dbReference type="InterPro" id="IPR000169">
    <property type="entry name" value="Pept_cys_AS"/>
</dbReference>
<organism evidence="7 8">
    <name type="scientific">Tetrahymena thermophila (strain SB210)</name>
    <dbReference type="NCBI Taxonomy" id="312017"/>
    <lineage>
        <taxon>Eukaryota</taxon>
        <taxon>Sar</taxon>
        <taxon>Alveolata</taxon>
        <taxon>Ciliophora</taxon>
        <taxon>Intramacronucleata</taxon>
        <taxon>Oligohymenophorea</taxon>
        <taxon>Hymenostomatida</taxon>
        <taxon>Tetrahymenina</taxon>
        <taxon>Tetrahymenidae</taxon>
        <taxon>Tetrahymena</taxon>
    </lineage>
</organism>
<dbReference type="PANTHER" id="PTHR12411">
    <property type="entry name" value="CYSTEINE PROTEASE FAMILY C1-RELATED"/>
    <property type="match status" value="1"/>
</dbReference>
<keyword evidence="7" id="KW-0378">Hydrolase</keyword>
<dbReference type="eggNOG" id="KOG1543">
    <property type="taxonomic scope" value="Eukaryota"/>
</dbReference>
<feature type="chain" id="PRO_5018558612" evidence="4">
    <location>
        <begin position="20"/>
        <end position="337"/>
    </location>
</feature>
<dbReference type="InterPro" id="IPR013201">
    <property type="entry name" value="Prot_inhib_I29"/>
</dbReference>
<evidence type="ECO:0000256" key="1">
    <source>
        <dbReference type="ARBA" id="ARBA00008455"/>
    </source>
</evidence>
<dbReference type="STRING" id="312017.I7LVU9"/>
<dbReference type="KEGG" id="tet:TTHERM_00660450"/>
<dbReference type="AlphaFoldDB" id="I7LVU9"/>
<dbReference type="InParanoid" id="I7LVU9"/>
<dbReference type="GO" id="GO:0006508">
    <property type="term" value="P:proteolysis"/>
    <property type="evidence" value="ECO:0007669"/>
    <property type="project" value="UniProtKB-KW"/>
</dbReference>
<dbReference type="InterPro" id="IPR038765">
    <property type="entry name" value="Papain-like_cys_pep_sf"/>
</dbReference>
<sequence length="337" mass="37984">MNSKFIILSIALLMPLYLAQNVSIEQLLSYNKWSSQNLRTFLNDEEKLFRQFVFFENFQKVKEHNIQDNHTYQLDLNQFSDMMEEEFVEKVLMKSDLVDLHIQQATSKNATSSTTGGSASSNSTNSTAKVAIDWRNKGAVTSVKNQGQCGSCWAFSAAGLMESFNFIKHKNLTDFSEQQLVDCVNISNGFYSYGCHGGWPEQCLEYTAKFGITTLQSYPYVGVQKKCNVTGTNNGFKPKSWEQIPNTSKDLQHALNKSPVSVVVDASTWSHYRSGVYNGCDQNKIKLNHAVLAVGYDSVGNWIVKNSWSTYWGEQGYIRLAPNNTCGILSYNYQITA</sequence>
<evidence type="ECO:0000259" key="6">
    <source>
        <dbReference type="SMART" id="SM00848"/>
    </source>
</evidence>
<comment type="similarity">
    <text evidence="1">Belongs to the peptidase C1 family.</text>
</comment>
<dbReference type="InterPro" id="IPR000668">
    <property type="entry name" value="Peptidase_C1A_C"/>
</dbReference>
<keyword evidence="7" id="KW-0645">Protease</keyword>
<accession>I7LVU9</accession>
<evidence type="ECO:0000256" key="3">
    <source>
        <dbReference type="ARBA" id="ARBA00023157"/>
    </source>
</evidence>
<dbReference type="SMART" id="SM00645">
    <property type="entry name" value="Pept_C1"/>
    <property type="match status" value="1"/>
</dbReference>
<dbReference type="Pfam" id="PF00112">
    <property type="entry name" value="Peptidase_C1"/>
    <property type="match status" value="1"/>
</dbReference>
<dbReference type="CDD" id="cd02248">
    <property type="entry name" value="Peptidase_C1A"/>
    <property type="match status" value="1"/>
</dbReference>